<organism evidence="7 8">
    <name type="scientific">Elsinoe batatas</name>
    <dbReference type="NCBI Taxonomy" id="2601811"/>
    <lineage>
        <taxon>Eukaryota</taxon>
        <taxon>Fungi</taxon>
        <taxon>Dikarya</taxon>
        <taxon>Ascomycota</taxon>
        <taxon>Pezizomycotina</taxon>
        <taxon>Dothideomycetes</taxon>
        <taxon>Dothideomycetidae</taxon>
        <taxon>Myriangiales</taxon>
        <taxon>Elsinoaceae</taxon>
        <taxon>Elsinoe</taxon>
    </lineage>
</organism>
<accession>A0A8K0KW36</accession>
<feature type="compositionally biased region" description="Acidic residues" evidence="6">
    <location>
        <begin position="1358"/>
        <end position="1374"/>
    </location>
</feature>
<feature type="compositionally biased region" description="Acidic residues" evidence="6">
    <location>
        <begin position="1402"/>
        <end position="1428"/>
    </location>
</feature>
<evidence type="ECO:0000256" key="5">
    <source>
        <dbReference type="ARBA" id="ARBA00023306"/>
    </source>
</evidence>
<evidence type="ECO:0008006" key="9">
    <source>
        <dbReference type="Google" id="ProtNLM"/>
    </source>
</evidence>
<dbReference type="OrthoDB" id="200660at2759"/>
<evidence type="ECO:0000256" key="1">
    <source>
        <dbReference type="ARBA" id="ARBA00004123"/>
    </source>
</evidence>
<evidence type="ECO:0000256" key="3">
    <source>
        <dbReference type="ARBA" id="ARBA00022776"/>
    </source>
</evidence>
<dbReference type="Proteomes" id="UP000809789">
    <property type="component" value="Unassembled WGS sequence"/>
</dbReference>
<feature type="region of interest" description="Disordered" evidence="6">
    <location>
        <begin position="1291"/>
        <end position="1519"/>
    </location>
</feature>
<keyword evidence="8" id="KW-1185">Reference proteome</keyword>
<comment type="subcellular location">
    <subcellularLocation>
        <location evidence="1">Nucleus</location>
    </subcellularLocation>
</comment>
<feature type="compositionally biased region" description="Basic residues" evidence="6">
    <location>
        <begin position="1459"/>
        <end position="1481"/>
    </location>
</feature>
<keyword evidence="4" id="KW-0539">Nucleus</keyword>
<proteinExistence type="predicted"/>
<evidence type="ECO:0000256" key="4">
    <source>
        <dbReference type="ARBA" id="ARBA00023242"/>
    </source>
</evidence>
<dbReference type="InterPro" id="IPR039776">
    <property type="entry name" value="Pds5"/>
</dbReference>
<dbReference type="InterPro" id="IPR016024">
    <property type="entry name" value="ARM-type_fold"/>
</dbReference>
<evidence type="ECO:0000256" key="6">
    <source>
        <dbReference type="SAM" id="MobiDB-lite"/>
    </source>
</evidence>
<dbReference type="Pfam" id="PF20168">
    <property type="entry name" value="PDS5"/>
    <property type="match status" value="1"/>
</dbReference>
<dbReference type="SUPFAM" id="SSF48371">
    <property type="entry name" value="ARM repeat"/>
    <property type="match status" value="1"/>
</dbReference>
<dbReference type="InterPro" id="IPR011989">
    <property type="entry name" value="ARM-like"/>
</dbReference>
<dbReference type="GO" id="GO:0051301">
    <property type="term" value="P:cell division"/>
    <property type="evidence" value="ECO:0007669"/>
    <property type="project" value="UniProtKB-KW"/>
</dbReference>
<dbReference type="Gene3D" id="1.25.10.10">
    <property type="entry name" value="Leucine-rich Repeat Variant"/>
    <property type="match status" value="2"/>
</dbReference>
<feature type="region of interest" description="Disordered" evidence="6">
    <location>
        <begin position="387"/>
        <end position="407"/>
    </location>
</feature>
<dbReference type="PANTHER" id="PTHR12663">
    <property type="entry name" value="ANDROGEN INDUCED INHIBITOR OF PROLIFERATION AS3 / PDS5-RELATED"/>
    <property type="match status" value="1"/>
</dbReference>
<keyword evidence="5" id="KW-0131">Cell cycle</keyword>
<dbReference type="GO" id="GO:0007064">
    <property type="term" value="P:mitotic sister chromatid cohesion"/>
    <property type="evidence" value="ECO:0007669"/>
    <property type="project" value="InterPro"/>
</dbReference>
<evidence type="ECO:0000313" key="7">
    <source>
        <dbReference type="EMBL" id="KAG8624612.1"/>
    </source>
</evidence>
<feature type="region of interest" description="Disordered" evidence="6">
    <location>
        <begin position="1"/>
        <end position="30"/>
    </location>
</feature>
<gene>
    <name evidence="7" type="ORF">KVT40_007679</name>
</gene>
<keyword evidence="2" id="KW-0132">Cell division</keyword>
<name>A0A8K0KW36_9PEZI</name>
<keyword evidence="3" id="KW-0498">Mitosis</keyword>
<protein>
    <recommendedName>
        <fullName evidence="9">Sister chromatid cohesion protein pds5</fullName>
    </recommendedName>
</protein>
<comment type="caution">
    <text evidence="7">The sequence shown here is derived from an EMBL/GenBank/DDBJ whole genome shotgun (WGS) entry which is preliminary data.</text>
</comment>
<feature type="region of interest" description="Disordered" evidence="6">
    <location>
        <begin position="296"/>
        <end position="323"/>
    </location>
</feature>
<feature type="compositionally biased region" description="Basic and acidic residues" evidence="6">
    <location>
        <begin position="1326"/>
        <end position="1342"/>
    </location>
</feature>
<dbReference type="PANTHER" id="PTHR12663:SF0">
    <property type="entry name" value="PRECOCIOUS DISSOCIATION OF SISTERS 5, ISOFORM A"/>
    <property type="match status" value="1"/>
</dbReference>
<feature type="compositionally biased region" description="Basic residues" evidence="6">
    <location>
        <begin position="1315"/>
        <end position="1325"/>
    </location>
</feature>
<evidence type="ECO:0000256" key="2">
    <source>
        <dbReference type="ARBA" id="ARBA00022618"/>
    </source>
</evidence>
<dbReference type="GO" id="GO:0005634">
    <property type="term" value="C:nucleus"/>
    <property type="evidence" value="ECO:0007669"/>
    <property type="project" value="UniProtKB-SubCell"/>
</dbReference>
<feature type="region of interest" description="Disordered" evidence="6">
    <location>
        <begin position="610"/>
        <end position="634"/>
    </location>
</feature>
<evidence type="ECO:0000313" key="8">
    <source>
        <dbReference type="Proteomes" id="UP000809789"/>
    </source>
</evidence>
<reference evidence="7" key="1">
    <citation type="submission" date="2021-07" db="EMBL/GenBank/DDBJ databases">
        <title>Elsinoe batatas strain:CRI-CJ2 Genome sequencing and assembly.</title>
        <authorList>
            <person name="Huang L."/>
        </authorList>
    </citation>
    <scope>NUCLEOTIDE SEQUENCE</scope>
    <source>
        <strain evidence="7">CRI-CJ2</strain>
    </source>
</reference>
<feature type="compositionally biased region" description="Acidic residues" evidence="6">
    <location>
        <begin position="1497"/>
        <end position="1519"/>
    </location>
</feature>
<dbReference type="CDD" id="cd19953">
    <property type="entry name" value="PDS5"/>
    <property type="match status" value="1"/>
</dbReference>
<sequence>MAPRSRRKASSPVEAVEPEESETEGEAREHSLNFDQQLIGRPGKPIAVAELLKRLKTLSAELVAIDQERCPEDDVKAVGRDLVHANVLGHKDKGVRAWAACCIVEVFRLTAPHAPYTGAQLKEIFEYIITTVIPALGSPQDPYSNQHMRIVASLDEVKSIVLVGDIPSSESLMVRLFATVFDLVTDFSKEDGEKSMGKNVEISLTSLLSSLVEESETLPADVVELILAQFLRTDSGLTSLSRKGARASEQTARELPPAYVVAKNICSNCPSRMSRAVSQYFSTVVVDASDSAMSAKTKAAGKKRRLGDESDDEDNSILAGPSTQDMKELAKAHKLLRELWRSSPDCIQNVVPQLEAELAADNVDIRVLAVETTGDLVSGIGAAGLPESEPLDPAAYPSQSVESGKERSKSYDVLTAPAAPQDFGSTYPGAYSNFISRKNDKSAHVRSAFASAVGRILLTSAGSMGLDRDEMDRMLKCLSDLLQDSDDKVRLAAVRAIASFSFEDVVQKLGPSGGTDEEDSVLHQLVNKIRDRKQPVRAEAMELASKLWGVASGAIIEGNERIQALFGTIPSKILETAYANDADLNLLAQSALFENLMPLQYPPIKDKAAAKANGNSQRIKDSQASQSSSATRTDPDAIRAERILALCTDLDPRAKRVFFVMQKQQVKFGQYMEAFLKLCEDWNGGVTTNSEGTDVKSRLGKVIDGLSRRSPEPMTASDHLWKFAKKHDRRAYHLIRFTFDVSSDYKKVVNAIKEIKKRFSEATGNTSSILISLLPMILQSSILVYNRSHVPTILRFSRREESDFSSVAHEVLREISENHPDVFKAHVRTMCTSLIEHVPKSDAELDDGTVQTLKACAGFAQKYPQDMPQERALLESMLQYALHSNPPEAAKHAVSVIASSQGKKDMYVKEIVSKCTKNFSLEADNYMSRLAALSQVMLLAAPDLAEDETDAITTIAIRDVLMVHSEPIDDDDSEWKDELDEDTAAKIWALRILVNRQRGYAALTSGADADKTVQDTAKPVYSLLQKLLSSNGQLSDQPVPAYRKSRLRVTAGILLLKLSCASKQLDHMLEPKAFNTLALLGQDPLTQVRLGFVTALKKYLGQNRLPNRFHAMTFLLAFEPSASVKDPTLTWLRARAAMAAKVKDSSMEYALARLLSLLTHHTDFSLLPEHQTEFAQYILFYLRAVARPDNLPLIYAVAQRCKTVQDGINPNNFNERLWCLTDIALATIREFADVQGWQLRAYTGDKIGMPAGIFATIKGHAKSQEVAEKTWANEAVLEGLEDEVRGWLKGRKRKGESANGARKKPRTTTNGVKKDRVKKTPKRKSWREDRDGEGAEGTGERRKSSRGVVGKSYKGMDDSETEGGEEDEDEEMEDAISSRPKSALIPTPTSKSESRQPKPVVEVDDDDDNENENEQEASDQPADEEEDGTPAPAPVSASKGKRKAPAPRPAASSPAAAKEKKKPQAKAKQKQPLRGAGKKVTRGAATRATRSRKSVAEVEDEDEDEGGDQDEEMEDAEEE</sequence>
<dbReference type="EMBL" id="JAESVG020000009">
    <property type="protein sequence ID" value="KAG8624612.1"/>
    <property type="molecule type" value="Genomic_DNA"/>
</dbReference>